<reference evidence="1 2" key="1">
    <citation type="journal article" date="2017" name="Infect. Genet. Evol.">
        <title>Comparative genome analysis of fish pathogen Flavobacterium columnare reveals extensive sequence diversity within the species.</title>
        <authorList>
            <person name="Kayansamruaj P."/>
            <person name="Dong H.T."/>
            <person name="Hirono I."/>
            <person name="Kondo H."/>
            <person name="Senapin S."/>
            <person name="Rodkhum C."/>
        </authorList>
    </citation>
    <scope>NUCLEOTIDE SEQUENCE [LARGE SCALE GENOMIC DNA]</scope>
    <source>
        <strain evidence="1 2">1215</strain>
    </source>
</reference>
<dbReference type="EMBL" id="MTCZ01000005">
    <property type="protein sequence ID" value="OWP85211.1"/>
    <property type="molecule type" value="Genomic_DNA"/>
</dbReference>
<evidence type="ECO:0000313" key="2">
    <source>
        <dbReference type="Proteomes" id="UP000197768"/>
    </source>
</evidence>
<dbReference type="AlphaFoldDB" id="A0A2D0AIZ5"/>
<gene>
    <name evidence="1" type="ORF">BWK59_01325</name>
</gene>
<evidence type="ECO:0000313" key="1">
    <source>
        <dbReference type="EMBL" id="OWP85211.1"/>
    </source>
</evidence>
<accession>A0A2D0AIZ5</accession>
<sequence length="111" mass="13191">MKFIQRKLSFSKLFYKYKFKKIYENDGFNIINKGAKSGSDSDLIQTKIIRKEIERIINNYEIKSILDIPCGDFYWMNKVNLKSIRYIGGDIVDDLIKRNVKSTKQMKLILR</sequence>
<protein>
    <submittedName>
        <fullName evidence="1">Uncharacterized protein</fullName>
    </submittedName>
</protein>
<proteinExistence type="predicted"/>
<dbReference type="Proteomes" id="UP000197768">
    <property type="component" value="Unassembled WGS sequence"/>
</dbReference>
<name>A0A2D0AIZ5_9FLAO</name>
<comment type="caution">
    <text evidence="1">The sequence shown here is derived from an EMBL/GenBank/DDBJ whole genome shotgun (WGS) entry which is preliminary data.</text>
</comment>
<dbReference type="RefSeq" id="WP_088390302.1">
    <property type="nucleotide sequence ID" value="NZ_MTCZ01000005.1"/>
</dbReference>
<organism evidence="1 2">
    <name type="scientific">Flavobacterium davisii</name>
    <dbReference type="NCBI Taxonomy" id="2906077"/>
    <lineage>
        <taxon>Bacteria</taxon>
        <taxon>Pseudomonadati</taxon>
        <taxon>Bacteroidota</taxon>
        <taxon>Flavobacteriia</taxon>
        <taxon>Flavobacteriales</taxon>
        <taxon>Flavobacteriaceae</taxon>
        <taxon>Flavobacterium</taxon>
    </lineage>
</organism>